<keyword evidence="3" id="KW-1185">Reference proteome</keyword>
<gene>
    <name evidence="2" type="ORF">HMPREF1218_1703</name>
</gene>
<organism evidence="2 3">
    <name type="scientific">Hoylesella pleuritidis F0068</name>
    <dbReference type="NCBI Taxonomy" id="1081904"/>
    <lineage>
        <taxon>Bacteria</taxon>
        <taxon>Pseudomonadati</taxon>
        <taxon>Bacteroidota</taxon>
        <taxon>Bacteroidia</taxon>
        <taxon>Bacteroidales</taxon>
        <taxon>Prevotellaceae</taxon>
        <taxon>Hoylesella</taxon>
    </lineage>
</organism>
<reference evidence="2 3" key="1">
    <citation type="submission" date="2013-08" db="EMBL/GenBank/DDBJ databases">
        <authorList>
            <person name="Durkin A.S."/>
            <person name="Haft D.R."/>
            <person name="McCorrison J."/>
            <person name="Torralba M."/>
            <person name="Gillis M."/>
            <person name="Haft D.H."/>
            <person name="Methe B."/>
            <person name="Sutton G."/>
            <person name="Nelson K.E."/>
        </authorList>
    </citation>
    <scope>NUCLEOTIDE SEQUENCE [LARGE SCALE GENOMIC DNA]</scope>
    <source>
        <strain evidence="2 3">F0068</strain>
    </source>
</reference>
<sequence>MSTHNYFHFQRATFFAVLPSNIQKLKNNMNMKRYVLFFTVAGLSLGLTSCFQNCRAMDNGPVVTSQRKVSQFEKIESSVPYDVFYTQGEKCSVKIEGPEKLVKRIATESDGTTLKVYFPIRETFHFGRNCGNVEIFITSPDVTNLVLRGSGTLTVKGKIDSDTLNLHLLGSGDMIVPDIICDRLITYLQGSGDLTVKKAQAVISQVKLLGSGDLNVGQQNVRNTNISLTGSGDINMRMTGCKTVSCKLIGSGDIKLTGNVATLNQSVTGSGDIDVSNLKVGR</sequence>
<dbReference type="Gene3D" id="2.160.20.120">
    <property type="match status" value="1"/>
</dbReference>
<dbReference type="AlphaFoldDB" id="U2MV22"/>
<dbReference type="Proteomes" id="UP000016600">
    <property type="component" value="Unassembled WGS sequence"/>
</dbReference>
<evidence type="ECO:0000313" key="3">
    <source>
        <dbReference type="Proteomes" id="UP000016600"/>
    </source>
</evidence>
<name>U2MV22_9BACT</name>
<protein>
    <submittedName>
        <fullName evidence="2">PF10988 family protein</fullName>
    </submittedName>
</protein>
<dbReference type="PATRIC" id="fig|1081904.3.peg.901"/>
<accession>U2MV22</accession>
<dbReference type="InterPro" id="IPR021255">
    <property type="entry name" value="DUF2807"/>
</dbReference>
<dbReference type="EMBL" id="AWET01000018">
    <property type="protein sequence ID" value="ERK03044.1"/>
    <property type="molecule type" value="Genomic_DNA"/>
</dbReference>
<comment type="caution">
    <text evidence="2">The sequence shown here is derived from an EMBL/GenBank/DDBJ whole genome shotgun (WGS) entry which is preliminary data.</text>
</comment>
<evidence type="ECO:0000313" key="2">
    <source>
        <dbReference type="EMBL" id="ERK03044.1"/>
    </source>
</evidence>
<proteinExistence type="predicted"/>
<feature type="domain" description="Putative auto-transporter adhesin head GIN" evidence="1">
    <location>
        <begin position="71"/>
        <end position="237"/>
    </location>
</feature>
<dbReference type="Pfam" id="PF10988">
    <property type="entry name" value="DUF2807"/>
    <property type="match status" value="1"/>
</dbReference>
<evidence type="ECO:0000259" key="1">
    <source>
        <dbReference type="Pfam" id="PF10988"/>
    </source>
</evidence>